<dbReference type="AlphaFoldDB" id="A0A2T0TEZ0"/>
<keyword evidence="1" id="KW-0805">Transcription regulation</keyword>
<evidence type="ECO:0000256" key="3">
    <source>
        <dbReference type="ARBA" id="ARBA00023163"/>
    </source>
</evidence>
<organism evidence="5 6">
    <name type="scientific">Spirosoma oryzae</name>
    <dbReference type="NCBI Taxonomy" id="1469603"/>
    <lineage>
        <taxon>Bacteria</taxon>
        <taxon>Pseudomonadati</taxon>
        <taxon>Bacteroidota</taxon>
        <taxon>Cytophagia</taxon>
        <taxon>Cytophagales</taxon>
        <taxon>Cytophagaceae</taxon>
        <taxon>Spirosoma</taxon>
    </lineage>
</organism>
<comment type="caution">
    <text evidence="5">The sequence shown here is derived from an EMBL/GenBank/DDBJ whole genome shotgun (WGS) entry which is preliminary data.</text>
</comment>
<dbReference type="SMART" id="SM00342">
    <property type="entry name" value="HTH_ARAC"/>
    <property type="match status" value="1"/>
</dbReference>
<dbReference type="GO" id="GO:0043565">
    <property type="term" value="F:sequence-specific DNA binding"/>
    <property type="evidence" value="ECO:0007669"/>
    <property type="project" value="InterPro"/>
</dbReference>
<evidence type="ECO:0000313" key="6">
    <source>
        <dbReference type="Proteomes" id="UP000238375"/>
    </source>
</evidence>
<dbReference type="RefSeq" id="WP_106136649.1">
    <property type="nucleotide sequence ID" value="NZ_PVTE01000003.1"/>
</dbReference>
<dbReference type="Pfam" id="PF12833">
    <property type="entry name" value="HTH_18"/>
    <property type="match status" value="1"/>
</dbReference>
<dbReference type="PROSITE" id="PS01124">
    <property type="entry name" value="HTH_ARAC_FAMILY_2"/>
    <property type="match status" value="1"/>
</dbReference>
<dbReference type="SUPFAM" id="SSF46689">
    <property type="entry name" value="Homeodomain-like"/>
    <property type="match status" value="1"/>
</dbReference>
<keyword evidence="3" id="KW-0804">Transcription</keyword>
<gene>
    <name evidence="5" type="ORF">CLV58_103204</name>
</gene>
<dbReference type="InterPro" id="IPR009057">
    <property type="entry name" value="Homeodomain-like_sf"/>
</dbReference>
<dbReference type="GO" id="GO:0003700">
    <property type="term" value="F:DNA-binding transcription factor activity"/>
    <property type="evidence" value="ECO:0007669"/>
    <property type="project" value="InterPro"/>
</dbReference>
<dbReference type="OrthoDB" id="643086at2"/>
<evidence type="ECO:0000256" key="2">
    <source>
        <dbReference type="ARBA" id="ARBA00023125"/>
    </source>
</evidence>
<accession>A0A2T0TEZ0</accession>
<reference evidence="5 6" key="1">
    <citation type="submission" date="2018-03" db="EMBL/GenBank/DDBJ databases">
        <title>Genomic Encyclopedia of Archaeal and Bacterial Type Strains, Phase II (KMG-II): from individual species to whole genera.</title>
        <authorList>
            <person name="Goeker M."/>
        </authorList>
    </citation>
    <scope>NUCLEOTIDE SEQUENCE [LARGE SCALE GENOMIC DNA]</scope>
    <source>
        <strain evidence="5 6">DSM 28354</strain>
    </source>
</reference>
<dbReference type="EMBL" id="PVTE01000003">
    <property type="protein sequence ID" value="PRY44235.1"/>
    <property type="molecule type" value="Genomic_DNA"/>
</dbReference>
<evidence type="ECO:0000256" key="1">
    <source>
        <dbReference type="ARBA" id="ARBA00023015"/>
    </source>
</evidence>
<protein>
    <submittedName>
        <fullName evidence="5">Helix-turn-helix protein</fullName>
    </submittedName>
</protein>
<evidence type="ECO:0000259" key="4">
    <source>
        <dbReference type="PROSITE" id="PS01124"/>
    </source>
</evidence>
<name>A0A2T0TEZ0_9BACT</name>
<evidence type="ECO:0000313" key="5">
    <source>
        <dbReference type="EMBL" id="PRY44235.1"/>
    </source>
</evidence>
<feature type="domain" description="HTH araC/xylS-type" evidence="4">
    <location>
        <begin position="196"/>
        <end position="301"/>
    </location>
</feature>
<dbReference type="Proteomes" id="UP000238375">
    <property type="component" value="Unassembled WGS sequence"/>
</dbReference>
<sequence>MKKAEPAIRTVQSISELHRLLHLPKPVHPLVSLIHLNQLDASVQSASGQVIYPFYQVCMKKNYAGGLRYGQNRYDFDEGILSFIAPGQLLSAETAATEGWVLMIHPDFLQGYPLARTIRQYGFFGYELTEALFVSDREEQVIDGLLANIEAEYQANLDRHSQDIIVTQIELLLHYADRFYSRQFLTRKPVNNDLLTRLETLLTGYFTSEQGLTMGLPTVDYVAGQLNVSPHYLSDMLRSLTGQSAQQHIQQTVIEKAKTMLSTTTLSVGEIAYQLGFTYPQSFNKLFKSKTNLSPLQFRQSFN</sequence>
<proteinExistence type="predicted"/>
<keyword evidence="2" id="KW-0238">DNA-binding</keyword>
<dbReference type="InterPro" id="IPR018060">
    <property type="entry name" value="HTH_AraC"/>
</dbReference>
<dbReference type="Gene3D" id="1.10.10.60">
    <property type="entry name" value="Homeodomain-like"/>
    <property type="match status" value="1"/>
</dbReference>
<dbReference type="PANTHER" id="PTHR43280">
    <property type="entry name" value="ARAC-FAMILY TRANSCRIPTIONAL REGULATOR"/>
    <property type="match status" value="1"/>
</dbReference>
<keyword evidence="6" id="KW-1185">Reference proteome</keyword>
<dbReference type="PANTHER" id="PTHR43280:SF32">
    <property type="entry name" value="TRANSCRIPTIONAL REGULATORY PROTEIN"/>
    <property type="match status" value="1"/>
</dbReference>